<evidence type="ECO:0000313" key="1">
    <source>
        <dbReference type="EMBL" id="CAH1194645.1"/>
    </source>
</evidence>
<dbReference type="Proteomes" id="UP000838324">
    <property type="component" value="Unassembled WGS sequence"/>
</dbReference>
<sequence>MHAVAYNVPSNSSNESLSGNLSDVWNGGYFWRDLFKRGVDNRLLLVHAVDRLTTVALQMAERRTALNDLAGYYAHITGDEIPQDQRQRLNAWVSAGYDLQDSSIKSEQELRLQRDRERPIEDRQDIPIGNNPCAINGRRKGSMLIASGADYE</sequence>
<proteinExistence type="predicted"/>
<name>A0ABN8G4S9_9BACL</name>
<reference evidence="1" key="1">
    <citation type="submission" date="2022-01" db="EMBL/GenBank/DDBJ databases">
        <authorList>
            <person name="Criscuolo A."/>
        </authorList>
    </citation>
    <scope>NUCLEOTIDE SEQUENCE</scope>
    <source>
        <strain evidence="1">CIP111892</strain>
    </source>
</reference>
<organism evidence="1 2">
    <name type="scientific">Paenibacillus auburnensis</name>
    <dbReference type="NCBI Taxonomy" id="2905649"/>
    <lineage>
        <taxon>Bacteria</taxon>
        <taxon>Bacillati</taxon>
        <taxon>Bacillota</taxon>
        <taxon>Bacilli</taxon>
        <taxon>Bacillales</taxon>
        <taxon>Paenibacillaceae</taxon>
        <taxon>Paenibacillus</taxon>
    </lineage>
</organism>
<comment type="caution">
    <text evidence="1">The sequence shown here is derived from an EMBL/GenBank/DDBJ whole genome shotgun (WGS) entry which is preliminary data.</text>
</comment>
<evidence type="ECO:0000313" key="2">
    <source>
        <dbReference type="Proteomes" id="UP000838324"/>
    </source>
</evidence>
<keyword evidence="2" id="KW-1185">Reference proteome</keyword>
<protein>
    <submittedName>
        <fullName evidence="1">Uncharacterized protein</fullName>
    </submittedName>
</protein>
<dbReference type="RefSeq" id="WP_236331964.1">
    <property type="nucleotide sequence ID" value="NZ_CAKMMG010000001.1"/>
</dbReference>
<dbReference type="EMBL" id="CAKMMG010000001">
    <property type="protein sequence ID" value="CAH1194645.1"/>
    <property type="molecule type" value="Genomic_DNA"/>
</dbReference>
<accession>A0ABN8G4S9</accession>
<gene>
    <name evidence="1" type="ORF">PAECIP111892_01782</name>
</gene>